<feature type="compositionally biased region" description="Polar residues" evidence="2">
    <location>
        <begin position="353"/>
        <end position="362"/>
    </location>
</feature>
<dbReference type="RefSeq" id="XP_013243044.1">
    <property type="nucleotide sequence ID" value="XM_013387590.1"/>
</dbReference>
<feature type="region of interest" description="Disordered" evidence="2">
    <location>
        <begin position="315"/>
        <end position="374"/>
    </location>
</feature>
<evidence type="ECO:0000256" key="2">
    <source>
        <dbReference type="SAM" id="MobiDB-lite"/>
    </source>
</evidence>
<dbReference type="EMBL" id="JMSN01000045">
    <property type="protein sequence ID" value="KDN45082.1"/>
    <property type="molecule type" value="Genomic_DNA"/>
</dbReference>
<dbReference type="InterPro" id="IPR019417">
    <property type="entry name" value="DUF2415"/>
</dbReference>
<dbReference type="PROSITE" id="PS50082">
    <property type="entry name" value="WD_REPEATS_2"/>
    <property type="match status" value="1"/>
</dbReference>
<feature type="compositionally biased region" description="Low complexity" evidence="2">
    <location>
        <begin position="241"/>
        <end position="276"/>
    </location>
</feature>
<dbReference type="Gene3D" id="2.130.10.10">
    <property type="entry name" value="YVTN repeat-like/Quinoprotein amine dehydrogenase"/>
    <property type="match status" value="1"/>
</dbReference>
<dbReference type="AlphaFoldDB" id="A0A066VTM8"/>
<evidence type="ECO:0000313" key="4">
    <source>
        <dbReference type="EMBL" id="KDN45082.1"/>
    </source>
</evidence>
<dbReference type="HOGENOM" id="CLU_337448_0_0_1"/>
<dbReference type="SMART" id="SM00320">
    <property type="entry name" value="WD40"/>
    <property type="match status" value="2"/>
</dbReference>
<feature type="compositionally biased region" description="Basic and acidic residues" evidence="2">
    <location>
        <begin position="567"/>
        <end position="576"/>
    </location>
</feature>
<dbReference type="PROSITE" id="PS50294">
    <property type="entry name" value="WD_REPEATS_REGION"/>
    <property type="match status" value="1"/>
</dbReference>
<dbReference type="STRING" id="1037660.A0A066VTM8"/>
<feature type="domain" description="DUF2415" evidence="3">
    <location>
        <begin position="516"/>
        <end position="550"/>
    </location>
</feature>
<keyword evidence="1" id="KW-0853">WD repeat</keyword>
<dbReference type="Pfam" id="PF00400">
    <property type="entry name" value="WD40"/>
    <property type="match status" value="1"/>
</dbReference>
<dbReference type="Proteomes" id="UP000027361">
    <property type="component" value="Unassembled WGS sequence"/>
</dbReference>
<feature type="compositionally biased region" description="Low complexity" evidence="2">
    <location>
        <begin position="156"/>
        <end position="174"/>
    </location>
</feature>
<name>A0A066VTM8_TILAU</name>
<dbReference type="SUPFAM" id="SSF82171">
    <property type="entry name" value="DPP6 N-terminal domain-like"/>
    <property type="match status" value="1"/>
</dbReference>
<feature type="repeat" description="WD" evidence="1">
    <location>
        <begin position="469"/>
        <end position="501"/>
    </location>
</feature>
<dbReference type="GeneID" id="25261421"/>
<dbReference type="InterPro" id="IPR015943">
    <property type="entry name" value="WD40/YVTN_repeat-like_dom_sf"/>
</dbReference>
<dbReference type="InParanoid" id="A0A066VTM8"/>
<evidence type="ECO:0000259" key="3">
    <source>
        <dbReference type="Pfam" id="PF10313"/>
    </source>
</evidence>
<dbReference type="PANTHER" id="PTHR43991:SF9">
    <property type="entry name" value="DUF2415 DOMAIN-CONTAINING PROTEIN"/>
    <property type="match status" value="1"/>
</dbReference>
<gene>
    <name evidence="4" type="ORF">K437DRAFT_125804</name>
</gene>
<feature type="compositionally biased region" description="Low complexity" evidence="2">
    <location>
        <begin position="577"/>
        <end position="590"/>
    </location>
</feature>
<reference evidence="4 5" key="1">
    <citation type="submission" date="2014-05" db="EMBL/GenBank/DDBJ databases">
        <title>Draft genome sequence of a rare smut relative, Tilletiaria anomala UBC 951.</title>
        <authorList>
            <consortium name="DOE Joint Genome Institute"/>
            <person name="Toome M."/>
            <person name="Kuo A."/>
            <person name="Henrissat B."/>
            <person name="Lipzen A."/>
            <person name="Tritt A."/>
            <person name="Yoshinaga Y."/>
            <person name="Zane M."/>
            <person name="Barry K."/>
            <person name="Grigoriev I.V."/>
            <person name="Spatafora J.W."/>
            <person name="Aimea M.C."/>
        </authorList>
    </citation>
    <scope>NUCLEOTIDE SEQUENCE [LARGE SCALE GENOMIC DNA]</scope>
    <source>
        <strain evidence="4 5">UBC 951</strain>
    </source>
</reference>
<keyword evidence="5" id="KW-1185">Reference proteome</keyword>
<feature type="region of interest" description="Disordered" evidence="2">
    <location>
        <begin position="557"/>
        <end position="608"/>
    </location>
</feature>
<accession>A0A066VTM8</accession>
<dbReference type="InterPro" id="IPR001680">
    <property type="entry name" value="WD40_rpt"/>
</dbReference>
<dbReference type="Pfam" id="PF10313">
    <property type="entry name" value="DUF2415"/>
    <property type="match status" value="1"/>
</dbReference>
<evidence type="ECO:0000256" key="1">
    <source>
        <dbReference type="PROSITE-ProRule" id="PRU00221"/>
    </source>
</evidence>
<comment type="caution">
    <text evidence="4">The sequence shown here is derived from an EMBL/GenBank/DDBJ whole genome shotgun (WGS) entry which is preliminary data.</text>
</comment>
<organism evidence="4 5">
    <name type="scientific">Tilletiaria anomala (strain ATCC 24038 / CBS 436.72 / UBC 951)</name>
    <dbReference type="NCBI Taxonomy" id="1037660"/>
    <lineage>
        <taxon>Eukaryota</taxon>
        <taxon>Fungi</taxon>
        <taxon>Dikarya</taxon>
        <taxon>Basidiomycota</taxon>
        <taxon>Ustilaginomycotina</taxon>
        <taxon>Exobasidiomycetes</taxon>
        <taxon>Georgefischeriales</taxon>
        <taxon>Tilletiariaceae</taxon>
        <taxon>Tilletiaria</taxon>
    </lineage>
</organism>
<evidence type="ECO:0000313" key="5">
    <source>
        <dbReference type="Proteomes" id="UP000027361"/>
    </source>
</evidence>
<protein>
    <recommendedName>
        <fullName evidence="3">DUF2415 domain-containing protein</fullName>
    </recommendedName>
</protein>
<proteinExistence type="predicted"/>
<feature type="compositionally biased region" description="Polar residues" evidence="2">
    <location>
        <begin position="220"/>
        <end position="229"/>
    </location>
</feature>
<sequence>MEQARCYTVCPSSISPSINSKHREHLQARLRDQAARLHWPLVGGQRGCPKEAHLKMTRDFAFVSSEPETVKTPISIWHHELRDLLQPTGSKDQLLFVNDYRIHLVDFSSSKPVSTYCSLDFRPVCLACAHGVVAAGGQHGELALRPLQDLERQRHGSLAAAGASGSRSSSSSRAPRIGNYPLDGSAPSTPVSMRSSANEIQEATSQQHRAPLAWALNHPTGGSINNSIHIQPDVPPPPPTSSQFATPASSRPYSRRGSSYTSTSTSSSPSRRTSSTMKWRRDAPSGTLSQQRHQPEDGDVALADPLFEEDVALLESRPGHDRRRSGSPVRVGAGDFGRGDARGSSGGIRLADPSSQTQQENGRVQLGPKPVAGGVRVMVNNNDQSIKGYRLRHPSSSLGAQGRLESGLPGLSKMHTLHFPTAINHSSLSPDRRTLVAVGDSPDVFLYNCDPSGTYSQIAKYQTTDSSFSTSWHPDGTKFAVGSQDGTVNVWDVRSSRPIAILSTSLDNSSFRPRNAARIVKFSPKGDMLAFTEHFSHVHIYDTESFTHHQRITLPMASKLPSGMSHEQIDPPRGSESRTASSRSSGSHGSDAPRASSAERVPAEAEPVPWNIAEVQMAEEEELLDTHRWSPAPVEPTTEVRDLSSPSDTEHIADAFRAVNGLARRSRQLSVPYGAGMAGSSNTTAAAAIVAAEAAASASGSGLGGLSRPTRPWLTSRAATSSANVLSRLLAGAPWEERAGVGAGSGSGTGAGIGQQHWSAVMEQMVQEELQGENNLLRARRRLPLLYPSSWDRARGVREMPDFIDISGLCWDPAGDYLYVSTTTLIARYEVLDKRMSFSGGGLL</sequence>
<feature type="region of interest" description="Disordered" evidence="2">
    <location>
        <begin position="154"/>
        <end position="296"/>
    </location>
</feature>
<dbReference type="PANTHER" id="PTHR43991">
    <property type="entry name" value="WD REPEAT PROTEIN (AFU_ORTHOLOGUE AFUA_8G05640)-RELATED"/>
    <property type="match status" value="1"/>
</dbReference>
<feature type="compositionally biased region" description="Polar residues" evidence="2">
    <location>
        <begin position="186"/>
        <end position="208"/>
    </location>
</feature>
<dbReference type="OrthoDB" id="64353at2759"/>